<comment type="similarity">
    <text evidence="2">Belongs to the ACC deaminase/D-cysteine desulfhydrase family.</text>
</comment>
<dbReference type="EMBL" id="CAKLDM010000002">
    <property type="protein sequence ID" value="CAH0539477.1"/>
    <property type="molecule type" value="Genomic_DNA"/>
</dbReference>
<evidence type="ECO:0008006" key="6">
    <source>
        <dbReference type="Google" id="ProtNLM"/>
    </source>
</evidence>
<evidence type="ECO:0000313" key="5">
    <source>
        <dbReference type="Proteomes" id="UP000838748"/>
    </source>
</evidence>
<dbReference type="Gene3D" id="3.40.50.1100">
    <property type="match status" value="2"/>
</dbReference>
<dbReference type="PANTHER" id="PTHR43780">
    <property type="entry name" value="1-AMINOCYCLOPROPANE-1-CARBOXYLATE DEAMINASE-RELATED"/>
    <property type="match status" value="1"/>
</dbReference>
<evidence type="ECO:0000256" key="2">
    <source>
        <dbReference type="ARBA" id="ARBA00008639"/>
    </source>
</evidence>
<proteinExistence type="inferred from homology"/>
<dbReference type="RefSeq" id="WP_237361482.1">
    <property type="nucleotide sequence ID" value="NZ_CAKLDM010000002.1"/>
</dbReference>
<gene>
    <name evidence="4" type="ORF">VMF7928_02174</name>
</gene>
<protein>
    <recommendedName>
        <fullName evidence="6">1-aminocyclopropane-1-carboxylate deaminase</fullName>
    </recommendedName>
</protein>
<reference evidence="4" key="1">
    <citation type="submission" date="2021-11" db="EMBL/GenBank/DDBJ databases">
        <authorList>
            <person name="Rodrigo-Torres L."/>
            <person name="Arahal R. D."/>
            <person name="Lucena T."/>
        </authorList>
    </citation>
    <scope>NUCLEOTIDE SEQUENCE</scope>
    <source>
        <strain evidence="4">CECT 7928</strain>
    </source>
</reference>
<evidence type="ECO:0000256" key="1">
    <source>
        <dbReference type="ARBA" id="ARBA00001933"/>
    </source>
</evidence>
<dbReference type="PANTHER" id="PTHR43780:SF2">
    <property type="entry name" value="1-AMINOCYCLOPROPANE-1-CARBOXYLATE DEAMINASE-RELATED"/>
    <property type="match status" value="1"/>
</dbReference>
<comment type="cofactor">
    <cofactor evidence="1">
        <name>pyridoxal 5'-phosphate</name>
        <dbReference type="ChEBI" id="CHEBI:597326"/>
    </cofactor>
</comment>
<organism evidence="4 5">
    <name type="scientific">Vibrio marisflavi CECT 7928</name>
    <dbReference type="NCBI Taxonomy" id="634439"/>
    <lineage>
        <taxon>Bacteria</taxon>
        <taxon>Pseudomonadati</taxon>
        <taxon>Pseudomonadota</taxon>
        <taxon>Gammaproteobacteria</taxon>
        <taxon>Vibrionales</taxon>
        <taxon>Vibrionaceae</taxon>
        <taxon>Vibrio</taxon>
    </lineage>
</organism>
<dbReference type="SUPFAM" id="SSF53686">
    <property type="entry name" value="Tryptophan synthase beta subunit-like PLP-dependent enzymes"/>
    <property type="match status" value="1"/>
</dbReference>
<dbReference type="PIRSF" id="PIRSF006278">
    <property type="entry name" value="ACCD_DCysDesulf"/>
    <property type="match status" value="1"/>
</dbReference>
<evidence type="ECO:0000313" key="4">
    <source>
        <dbReference type="EMBL" id="CAH0539477.1"/>
    </source>
</evidence>
<comment type="caution">
    <text evidence="4">The sequence shown here is derived from an EMBL/GenBank/DDBJ whole genome shotgun (WGS) entry which is preliminary data.</text>
</comment>
<dbReference type="InterPro" id="IPR027278">
    <property type="entry name" value="ACCD_DCysDesulf"/>
</dbReference>
<keyword evidence="3" id="KW-0663">Pyridoxal phosphate</keyword>
<sequence>MKIANSPVTAHTFNGRQFYLKRDDMLHRHFSGNKARKFASLLASENPTIETLISYGSAQANSLYSLAALAYLKNWQLEFYVDRIPAWLEEKPIGNYRGAMDLGAKIIPVSKLENVSHLHPKDYIVHHRKPNESCLFVPEGGYSEVAEYGIKQLADEILKWQQQESIRNLAVALPSGTGTTAAFLAKFLAPCGIEVLTCPCVGGKEYLIDQISKLLNEAPLPRILELESKHHFGKLYQQDYDIWRELKEQTKVEFDLLYDPMMWRCLEPWLQTHQDVELLYIHQGGILGNQSMLPRYQRKYP</sequence>
<name>A0ABM9A3T1_9VIBR</name>
<keyword evidence="5" id="KW-1185">Reference proteome</keyword>
<evidence type="ECO:0000256" key="3">
    <source>
        <dbReference type="ARBA" id="ARBA00022898"/>
    </source>
</evidence>
<dbReference type="Proteomes" id="UP000838748">
    <property type="component" value="Unassembled WGS sequence"/>
</dbReference>
<dbReference type="InterPro" id="IPR036052">
    <property type="entry name" value="TrpB-like_PALP_sf"/>
</dbReference>
<accession>A0ABM9A3T1</accession>